<dbReference type="PANTHER" id="PTHR32063:SF0">
    <property type="entry name" value="SWARMING MOTILITY PROTEIN SWRC"/>
    <property type="match status" value="1"/>
</dbReference>
<feature type="transmembrane region" description="Helical" evidence="1">
    <location>
        <begin position="893"/>
        <end position="913"/>
    </location>
</feature>
<keyword evidence="1" id="KW-0812">Transmembrane</keyword>
<feature type="transmembrane region" description="Helical" evidence="1">
    <location>
        <begin position="433"/>
        <end position="453"/>
    </location>
</feature>
<dbReference type="SUPFAM" id="SSF82866">
    <property type="entry name" value="Multidrug efflux transporter AcrB transmembrane domain"/>
    <property type="match status" value="2"/>
</dbReference>
<proteinExistence type="predicted"/>
<dbReference type="PRINTS" id="PR00702">
    <property type="entry name" value="ACRIFLAVINRP"/>
</dbReference>
<organism evidence="2 3">
    <name type="scientific">Leptospira stimsonii</name>
    <dbReference type="NCBI Taxonomy" id="2202203"/>
    <lineage>
        <taxon>Bacteria</taxon>
        <taxon>Pseudomonadati</taxon>
        <taxon>Spirochaetota</taxon>
        <taxon>Spirochaetia</taxon>
        <taxon>Leptospirales</taxon>
        <taxon>Leptospiraceae</taxon>
        <taxon>Leptospira</taxon>
    </lineage>
</organism>
<dbReference type="SUPFAM" id="SSF82714">
    <property type="entry name" value="Multidrug efflux transporter AcrB TolC docking domain, DN and DC subdomains"/>
    <property type="match status" value="2"/>
</dbReference>
<keyword evidence="1" id="KW-0472">Membrane</keyword>
<dbReference type="RefSeq" id="WP_118982662.1">
    <property type="nucleotide sequence ID" value="NZ_QHCS01000003.1"/>
</dbReference>
<comment type="caution">
    <text evidence="2">The sequence shown here is derived from an EMBL/GenBank/DDBJ whole genome shotgun (WGS) entry which is preliminary data.</text>
</comment>
<feature type="transmembrane region" description="Helical" evidence="1">
    <location>
        <begin position="996"/>
        <end position="1023"/>
    </location>
</feature>
<dbReference type="InterPro" id="IPR001036">
    <property type="entry name" value="Acrflvin-R"/>
</dbReference>
<dbReference type="Proteomes" id="UP000266669">
    <property type="component" value="Unassembled WGS sequence"/>
</dbReference>
<evidence type="ECO:0000313" key="3">
    <source>
        <dbReference type="Proteomes" id="UP000266669"/>
    </source>
</evidence>
<dbReference type="Gene3D" id="3.30.2090.10">
    <property type="entry name" value="Multidrug efflux transporter AcrB TolC docking domain, DN and DC subdomains"/>
    <property type="match status" value="2"/>
</dbReference>
<dbReference type="Gene3D" id="1.20.1640.10">
    <property type="entry name" value="Multidrug efflux transporter AcrB transmembrane domain"/>
    <property type="match status" value="2"/>
</dbReference>
<dbReference type="Gene3D" id="3.30.70.1430">
    <property type="entry name" value="Multidrug efflux transporter AcrB pore domain"/>
    <property type="match status" value="2"/>
</dbReference>
<accession>A0A8B3CPY8</accession>
<feature type="transmembrane region" description="Helical" evidence="1">
    <location>
        <begin position="336"/>
        <end position="355"/>
    </location>
</feature>
<gene>
    <name evidence="2" type="ORF">DLM78_15050</name>
</gene>
<feature type="transmembrane region" description="Helical" evidence="1">
    <location>
        <begin position="919"/>
        <end position="943"/>
    </location>
</feature>
<dbReference type="AlphaFoldDB" id="A0A8B3CPY8"/>
<keyword evidence="1" id="KW-1133">Transmembrane helix</keyword>
<feature type="transmembrane region" description="Helical" evidence="1">
    <location>
        <begin position="867"/>
        <end position="886"/>
    </location>
</feature>
<dbReference type="PANTHER" id="PTHR32063">
    <property type="match status" value="1"/>
</dbReference>
<protein>
    <submittedName>
        <fullName evidence="2">Acriflavin resistance protein</fullName>
    </submittedName>
</protein>
<evidence type="ECO:0000256" key="1">
    <source>
        <dbReference type="SAM" id="Phobius"/>
    </source>
</evidence>
<dbReference type="GO" id="GO:0042910">
    <property type="term" value="F:xenobiotic transmembrane transporter activity"/>
    <property type="evidence" value="ECO:0007669"/>
    <property type="project" value="TreeGrafter"/>
</dbReference>
<feature type="transmembrane region" description="Helical" evidence="1">
    <location>
        <begin position="362"/>
        <end position="381"/>
    </location>
</feature>
<dbReference type="SUPFAM" id="SSF82693">
    <property type="entry name" value="Multidrug efflux transporter AcrB pore domain, PN1, PN2, PC1 and PC2 subdomains"/>
    <property type="match status" value="2"/>
</dbReference>
<feature type="transmembrane region" description="Helical" evidence="1">
    <location>
        <begin position="393"/>
        <end position="412"/>
    </location>
</feature>
<feature type="transmembrane region" description="Helical" evidence="1">
    <location>
        <begin position="534"/>
        <end position="552"/>
    </location>
</feature>
<feature type="transmembrane region" description="Helical" evidence="1">
    <location>
        <begin position="465"/>
        <end position="490"/>
    </location>
</feature>
<dbReference type="InterPro" id="IPR027463">
    <property type="entry name" value="AcrB_DN_DC_subdom"/>
</dbReference>
<dbReference type="Pfam" id="PF00873">
    <property type="entry name" value="ACR_tran"/>
    <property type="match status" value="1"/>
</dbReference>
<dbReference type="GO" id="GO:0005886">
    <property type="term" value="C:plasma membrane"/>
    <property type="evidence" value="ECO:0007669"/>
    <property type="project" value="TreeGrafter"/>
</dbReference>
<dbReference type="EMBL" id="QHCS01000003">
    <property type="protein sequence ID" value="RHX85411.1"/>
    <property type="molecule type" value="Genomic_DNA"/>
</dbReference>
<feature type="transmembrane region" description="Helical" evidence="1">
    <location>
        <begin position="963"/>
        <end position="984"/>
    </location>
</feature>
<dbReference type="Gene3D" id="3.30.70.1320">
    <property type="entry name" value="Multidrug efflux transporter AcrB pore domain like"/>
    <property type="match status" value="1"/>
</dbReference>
<evidence type="ECO:0000313" key="2">
    <source>
        <dbReference type="EMBL" id="RHX85411.1"/>
    </source>
</evidence>
<dbReference type="Gene3D" id="3.30.70.1440">
    <property type="entry name" value="Multidrug efflux transporter AcrB pore domain"/>
    <property type="match status" value="1"/>
</dbReference>
<name>A0A8B3CPY8_9LEPT</name>
<sequence length="1037" mass="115802">MKYLQRFAIERPVTTAMFYLLLILLGSISLGDLEVNLLPDMEFPRLTVITNFQNAAPEEVENLITKPLTEAVGTVKGIDKISSESLEGVSFVTLQFGWGTKIDFAAMEVREKVDLIRGILPEDAGKPIVTKFDPSQSAIQEIAFFPVEKSKIQELRGFIKREIKGYLDRVDGVALAQISGGFKKEILIEVDPGAMFAHQLSMRDIQDSVESSNINYPAGHIEEGSKDILIRTMGEYRDFREIQKTNISKNEKNIPVQLGNISKVSEGYKERKGLARYNGEECVVISIYKESGKNTVAVSEAVRLEVERLRKQYDGIIKSDIVYDESRFVKQSIDNITGELISGGILAFLSLILILRNLESPIILLTVLPISIITTFLLMYMKDLTLNVMTLGGLSLGIGMLFDSGNVVLAAIERHVRNGLAIKEASLIGANEVAGSITSAVLTTIIIFLPIIFLKGIIGVVFGEMALTITFSLLVSLVVSLTLIPMLSAIRGNSVWSRKFDQWKLFKKITIWEDNLDKNFVIKLSYWIGNPKTFFFRVAICFIVVLAILPSVDKEFIPKVDTGEFIIDILNSKGSSLKSTATLVEEIESELLKESDIKHVISNVGYDEEQILSRSGGEVGTHQARIRVVLSTERSYKTRDFIQRFREKIKYGPNVTINFQPEEDMLSKILSPDARAITLEVEGNDLPTLAYIGENIRKEISRIKGVTDSKGTLEEESREFQIHFDEDKMSVYGFTHSYLAGVLKSALRGNVATRLRINDEEFDVRLRYRQIDRKYRDDISKIVLRTPSGDAIPLLQAAEIREGKGYSSILRIGQSRVNRITANIEGVKQSQVLSEIEEYIKKIKLPTGYKVHFGGEKENIDESMKELLFAFLLAVILIYMLLAAQFESLIIPAIMLCTIPLILIGIIPALMITGHSFNISTFTGIILLVGIVVDNAALFYEYVEILEKENMGLKEAIISSGQVVLRPIIMNNGTTLLGLLPVALELGEGTEFQSPMAVTVISGLAASVVLSLFLVPIAFYYVLKWQRERNSEKHLKS</sequence>
<reference evidence="3" key="1">
    <citation type="submission" date="2018-05" db="EMBL/GenBank/DDBJ databases">
        <title>Leptospira yasudae sp. nov. and Leptospira stimsonii sp. nov., two pathogenic species of the genus Leptospira isolated from environmental sources.</title>
        <authorList>
            <person name="Casanovas-Massana A."/>
            <person name="Hamond C."/>
            <person name="Santos L.A."/>
            <person name="Hacker K.P."/>
            <person name="Balassiano I."/>
            <person name="Medeiros M.A."/>
            <person name="Reis M.G."/>
            <person name="Ko A.I."/>
            <person name="Wunder E.A."/>
        </authorList>
    </citation>
    <scope>NUCLEOTIDE SEQUENCE [LARGE SCALE GENOMIC DNA]</scope>
    <source>
        <strain evidence="3">AMB6-RJ</strain>
    </source>
</reference>